<dbReference type="Proteomes" id="UP000297168">
    <property type="component" value="Segment"/>
</dbReference>
<dbReference type="InterPro" id="IPR004211">
    <property type="entry name" value="Endonuclease_7"/>
</dbReference>
<evidence type="ECO:0000313" key="1">
    <source>
        <dbReference type="EMBL" id="QBZ73409.1"/>
    </source>
</evidence>
<dbReference type="EMBL" id="MK686069">
    <property type="protein sequence ID" value="QBZ73409.1"/>
    <property type="molecule type" value="Genomic_DNA"/>
</dbReference>
<protein>
    <submittedName>
        <fullName evidence="1">Endonuclease VII</fullName>
    </submittedName>
</protein>
<dbReference type="InterPro" id="IPR044925">
    <property type="entry name" value="His-Me_finger_sf"/>
</dbReference>
<gene>
    <name evidence="1" type="primary">39</name>
    <name evidence="1" type="ORF">SEA_HEATHER_39</name>
</gene>
<dbReference type="GO" id="GO:0004519">
    <property type="term" value="F:endonuclease activity"/>
    <property type="evidence" value="ECO:0007669"/>
    <property type="project" value="UniProtKB-KW"/>
</dbReference>
<keyword evidence="1" id="KW-0255">Endonuclease</keyword>
<proteinExistence type="predicted"/>
<accession>A0A4D6E414</accession>
<name>A0A4D6E414_9CAUD</name>
<dbReference type="SUPFAM" id="SSF54060">
    <property type="entry name" value="His-Me finger endonucleases"/>
    <property type="match status" value="1"/>
</dbReference>
<dbReference type="Gene3D" id="3.40.1800.10">
    <property type="entry name" value="His-Me finger endonucleases"/>
    <property type="match status" value="1"/>
</dbReference>
<dbReference type="InterPro" id="IPR038563">
    <property type="entry name" value="Endonuclease_7_sf"/>
</dbReference>
<evidence type="ECO:0000313" key="2">
    <source>
        <dbReference type="Proteomes" id="UP000297168"/>
    </source>
</evidence>
<dbReference type="Pfam" id="PF02945">
    <property type="entry name" value="Endonuclease_7"/>
    <property type="match status" value="1"/>
</dbReference>
<keyword evidence="2" id="KW-1185">Reference proteome</keyword>
<keyword evidence="1" id="KW-0378">Hydrolase</keyword>
<reference evidence="2" key="1">
    <citation type="submission" date="2019-03" db="EMBL/GenBank/DDBJ databases">
        <authorList>
            <person name="Goralski S.M."/>
            <person name="Markward M.L."/>
            <person name="Addai K."/>
            <person name="Agarwal S."/>
            <person name="Ahmad I.M."/>
            <person name="Alumyar Y.S."/>
            <person name="An J."/>
            <person name="Antar T.E."/>
            <person name="Antony V."/>
            <person name="Arvin L.E."/>
            <person name="Atanasoff K.E."/>
            <person name="Ati R."/>
            <person name="Batista A."/>
            <person name="Bembuh M.L."/>
            <person name="Bhardvaj T.B."/>
            <person name="Brown C.J."/>
            <person name="Butt S.T."/>
            <person name="Cahn D."/>
            <person name="Canales I.-I."/>
            <person name="Carr K."/>
            <person name="Chen K.Z."/>
            <person name="Chen M."/>
            <person name="Chigurupati S."/>
            <person name="Chou C."/>
            <person name="Chung C.S."/>
            <person name="Cole S.T."/>
            <person name="Colson C.L."/>
            <person name="Dent D.M."/>
            <person name="Djiogo E.M."/>
            <person name="Domrachev B.M."/>
            <person name="Dwivedi J."/>
            <person name="Ehsani C."/>
            <person name="Essien U.A."/>
            <person name="Fakhar A."/>
            <person name="Flood S.H."/>
            <person name="Furletti G."/>
            <person name="Gebreegziabher M."/>
            <person name="Gruver-Williams A."/>
            <person name="Guldan M.L."/>
            <person name="Gurung S."/>
            <person name="Heo K."/>
            <person name="John R.A."/>
            <person name="Kabir L."/>
            <person name="Kaira H."/>
            <person name="Kane M.S."/>
            <person name="Karanja M."/>
            <person name="Karley A.N."/>
            <person name="Kelleher J."/>
            <person name="Khan A.M."/>
            <person name="Khan A."/>
            <person name="Kharel S."/>
            <person name="Kidane M."/>
            <person name="Konanur P."/>
            <person name="Kuo N.K."/>
            <person name="Kyaw G."/>
            <person name="Lahijan N."/>
            <person name="Lamm D.N."/>
            <person name="Lance S.V."/>
            <person name="Le C."/>
            <person name="Lee C.H."/>
            <person name="Leka D."/>
            <person name="Li C."/>
            <person name="Lim S.Y."/>
            <person name="Lo J."/>
            <person name="Ludwig S."/>
            <person name="Mahaney V.M."/>
            <person name="Mangukiya A."/>
            <person name="Mani D."/>
            <person name="Mariano P."/>
            <person name="Mbaekwe U."/>
            <person name="McGowan H."/>
            <person name="McNamara A."/>
            <person name="Mebrahtu S."/>
            <person name="Mohamed A."/>
            <person name="Mohamed M.E."/>
            <person name="Muntaka F."/>
            <person name="Naqvi T."/>
            <person name="Nengel A.M."/>
            <person name="Neupane S."/>
            <person name="Nguyen J."/>
            <person name="Nguyen J."/>
            <person name="Nwoji I.C."/>
            <person name="O'Brien T."/>
            <person name="Okusolubo T.A."/>
            <person name="Paek J."/>
            <person name="Pandithakoralag H."/>
            <person name="Parsa S."/>
            <person name="Perry C."/>
            <person name="Petrie C.R."/>
            <person name="Poteshman G.A."/>
            <person name="Quiros D."/>
            <person name="Rana S."/>
            <person name="Reister J."/>
            <person name="Reyes E."/>
            <person name="Riaz H.S."/>
            <person name="Roach T.L."/>
            <person name="Saikali A."/>
            <person name="Scalsky R."/>
            <person name="Schultz J.A."/>
            <person name="Scott C.F."/>
            <person name="Sekira M.D."/>
            <person name="Shee C.S."/>
            <person name="Shultz P."/>
            <person name="Siarez J.A."/>
            <person name="Simpson A.L."/>
            <person name="Singh S."/>
            <person name="Smith F.R."/>
            <person name="Smith S.A."/>
            <person name="Sobers S."/>
            <person name="Sobowale A.O."/>
            <person name="Somoza K.A."/>
            <person name="Song M."/>
            <person name="Spence R.N."/>
            <person name="Spruill R.A."/>
            <person name="Subedi A."/>
            <person name="Taj A.B."/>
            <person name="Thomas J."/>
            <person name="Todd J.C."/>
            <person name="Tran T."/>
            <person name="Varghese J."/>
            <person name="Vartanian E."/>
            <person name="Vega A."/>
            <person name="Vong A."/>
            <person name="Wachhaus L.E."/>
            <person name="Walter A.J."/>
            <person name="Wessel M.E."/>
            <person name="Azam A.M."/>
            <person name="Blocker D."/>
            <person name="Naeem N.-U.-A."/>
            <person name="Patel R."/>
            <person name="Shakarov P."/>
            <person name="Xie C.L."/>
            <person name="Zolnerowich N."/>
            <person name="Correa-Mendez M."/>
            <person name="Fabian M."/>
            <person name="Fishbein J."/>
            <person name="Harkles L."/>
            <person name="Reger N."/>
            <person name="Saleh S."/>
            <person name="Erill I."/>
            <person name="Caruso S.M."/>
            <person name="Garlena R.A."/>
            <person name="Russell D.A."/>
            <person name="Pope W.H."/>
            <person name="Jacobs-Sera D."/>
            <person name="Hatfull G.F."/>
        </authorList>
    </citation>
    <scope>NUCLEOTIDE SEQUENCE [LARGE SCALE GENOMIC DNA]</scope>
</reference>
<keyword evidence="1" id="KW-0540">Nuclease</keyword>
<organism evidence="1 2">
    <name type="scientific">Streptomyces phage Heather</name>
    <dbReference type="NCBI Taxonomy" id="2562343"/>
    <lineage>
        <taxon>Viruses</taxon>
        <taxon>Duplodnaviria</taxon>
        <taxon>Heunggongvirae</taxon>
        <taxon>Uroviricota</taxon>
        <taxon>Caudoviricetes</taxon>
        <taxon>Colingsworthviridae</taxon>
        <taxon>Sebastisaurusvirus</taxon>
        <taxon>Sebastisaurusvirus heather</taxon>
    </lineage>
</organism>
<sequence>MKRPRYAVWNRAGRYGLVDSVALELRARPCAICNAPPPADGKAHSIDHDHGSGRVRGVLCHSCNLALGHFKDDPERLLRAAAYLTSDTDYRPVDR</sequence>